<dbReference type="EMBL" id="JAACAK010000098">
    <property type="protein sequence ID" value="NIR75880.1"/>
    <property type="molecule type" value="Genomic_DNA"/>
</dbReference>
<evidence type="ECO:0000256" key="1">
    <source>
        <dbReference type="ARBA" id="ARBA00004442"/>
    </source>
</evidence>
<organism evidence="13 14">
    <name type="scientific">Candidatus Kutchimonas denitrificans</name>
    <dbReference type="NCBI Taxonomy" id="3056748"/>
    <lineage>
        <taxon>Bacteria</taxon>
        <taxon>Pseudomonadati</taxon>
        <taxon>Gemmatimonadota</taxon>
        <taxon>Gemmatimonadia</taxon>
        <taxon>Candidatus Palauibacterales</taxon>
        <taxon>Candidatus Palauibacteraceae</taxon>
        <taxon>Candidatus Kutchimonas</taxon>
    </lineage>
</organism>
<sequence>MGAQILLLALPSIVGSASAQTSAVPERVELRVEIAGVEGDVEDNVEARLKIMQLAADDTAAPPSTVRDLHDAAVHDIVRALQPFGYYRPEIKADLDTLSSPWLARYTIDPGPPITLTQVNVQVEGPGDNEPRFREAVETFPLSQGDVLKHSAYGAGKARLRSIAAELGYLDARFDTAQIRIDLDKYDSRILLHFQTGQRYRFGPVTFRQDVLDVEVLRNQLPFERGDPFDTEKLLELQTRLRDGPNFRSVEVQPLTNLTDGLEVPVDVDLEPNQPRRYEIGVGYGTNTGPRARAHTEFRRLNRNGHRATGDLTVSTVERSLTGRYIIPHSSPSRMQITFFSSYANLTPEPSSSDLLRAGTSVTRFRGGWRETFTLEYDFESFEVGVDTANSSLLTLGGTWSLTQLDDQTFPTRAFQAEIALRGGHDALLSTTTFGQLTLDGTAIRPLASRTRIIAQARLGVTATSDFRALPPSIRFFTGGDRSVRGYSYQSLGPRDRAGNVIGGDGLLTASLELEHLFLEHWGAAVFFDTGNAVDLLDVSLKHGAGAGLRWLAPIGMVRLDAAFALSRDGTPIRFHLIIGPDL</sequence>
<feature type="signal peptide" evidence="10">
    <location>
        <begin position="1"/>
        <end position="19"/>
    </location>
</feature>
<comment type="caution">
    <text evidence="13">The sequence shown here is derived from an EMBL/GenBank/DDBJ whole genome shotgun (WGS) entry which is preliminary data.</text>
</comment>
<evidence type="ECO:0000313" key="14">
    <source>
        <dbReference type="Proteomes" id="UP000702544"/>
    </source>
</evidence>
<evidence type="ECO:0000256" key="10">
    <source>
        <dbReference type="SAM" id="SignalP"/>
    </source>
</evidence>
<reference evidence="13 14" key="1">
    <citation type="submission" date="2020-01" db="EMBL/GenBank/DDBJ databases">
        <title>Genomes assembled from Gulf of Kutch pelagic sediment metagenomes.</title>
        <authorList>
            <person name="Chandrashekar M."/>
            <person name="Mahajan M.S."/>
            <person name="Dave K.J."/>
            <person name="Vatsa P."/>
            <person name="Nathani N.M."/>
        </authorList>
    </citation>
    <scope>NUCLEOTIDE SEQUENCE [LARGE SCALE GENOMIC DNA]</scope>
    <source>
        <strain evidence="13">KS3-K002</strain>
    </source>
</reference>
<dbReference type="InterPro" id="IPR000184">
    <property type="entry name" value="Bac_surfAg_D15"/>
</dbReference>
<comment type="subunit">
    <text evidence="9">Interacts with TamB to form the translocation and assembly module (TAM).</text>
</comment>
<dbReference type="GO" id="GO:0009279">
    <property type="term" value="C:cell outer membrane"/>
    <property type="evidence" value="ECO:0007669"/>
    <property type="project" value="UniProtKB-SubCell"/>
</dbReference>
<proteinExistence type="inferred from homology"/>
<accession>A0AAE4ZD44</accession>
<keyword evidence="7" id="KW-0998">Cell outer membrane</keyword>
<dbReference type="PANTHER" id="PTHR12815:SF47">
    <property type="entry name" value="TRANSLOCATION AND ASSEMBLY MODULE SUBUNIT TAMA"/>
    <property type="match status" value="1"/>
</dbReference>
<dbReference type="InterPro" id="IPR039910">
    <property type="entry name" value="D15-like"/>
</dbReference>
<dbReference type="Gene3D" id="3.10.20.310">
    <property type="entry name" value="membrane protein fhac"/>
    <property type="match status" value="3"/>
</dbReference>
<dbReference type="Gene3D" id="2.40.160.50">
    <property type="entry name" value="membrane protein fhac: a member of the omp85/tpsb transporter family"/>
    <property type="match status" value="1"/>
</dbReference>
<evidence type="ECO:0000256" key="7">
    <source>
        <dbReference type="ARBA" id="ARBA00023237"/>
    </source>
</evidence>
<name>A0AAE4ZD44_9BACT</name>
<gene>
    <name evidence="13" type="ORF">GWO12_12330</name>
</gene>
<evidence type="ECO:0000256" key="9">
    <source>
        <dbReference type="ARBA" id="ARBA00093548"/>
    </source>
</evidence>
<evidence type="ECO:0000256" key="3">
    <source>
        <dbReference type="ARBA" id="ARBA00015419"/>
    </source>
</evidence>
<evidence type="ECO:0000256" key="6">
    <source>
        <dbReference type="ARBA" id="ARBA00023136"/>
    </source>
</evidence>
<protein>
    <recommendedName>
        <fullName evidence="3">Translocation and assembly module subunit TamA</fullName>
    </recommendedName>
    <alternativeName>
        <fullName evidence="8">Autotransporter assembly factor TamA</fullName>
    </alternativeName>
</protein>
<evidence type="ECO:0000259" key="11">
    <source>
        <dbReference type="Pfam" id="PF01103"/>
    </source>
</evidence>
<feature type="domain" description="Bacterial surface antigen (D15)" evidence="11">
    <location>
        <begin position="385"/>
        <end position="580"/>
    </location>
</feature>
<dbReference type="Pfam" id="PF01103">
    <property type="entry name" value="Omp85"/>
    <property type="match status" value="1"/>
</dbReference>
<feature type="chain" id="PRO_5042186848" description="Translocation and assembly module subunit TamA" evidence="10">
    <location>
        <begin position="20"/>
        <end position="583"/>
    </location>
</feature>
<dbReference type="PANTHER" id="PTHR12815">
    <property type="entry name" value="SORTING AND ASSEMBLY MACHINERY SAMM50 PROTEIN FAMILY MEMBER"/>
    <property type="match status" value="1"/>
</dbReference>
<comment type="subcellular location">
    <subcellularLocation>
        <location evidence="1">Cell outer membrane</location>
    </subcellularLocation>
</comment>
<keyword evidence="5 10" id="KW-0732">Signal</keyword>
<keyword evidence="6" id="KW-0472">Membrane</keyword>
<dbReference type="Proteomes" id="UP000702544">
    <property type="component" value="Unassembled WGS sequence"/>
</dbReference>
<evidence type="ECO:0000256" key="2">
    <source>
        <dbReference type="ARBA" id="ARBA00010248"/>
    </source>
</evidence>
<keyword evidence="4" id="KW-0812">Transmembrane</keyword>
<evidence type="ECO:0000256" key="5">
    <source>
        <dbReference type="ARBA" id="ARBA00022729"/>
    </source>
</evidence>
<evidence type="ECO:0000259" key="12">
    <source>
        <dbReference type="Pfam" id="PF17243"/>
    </source>
</evidence>
<dbReference type="Pfam" id="PF17243">
    <property type="entry name" value="POTRA_TamA_1"/>
    <property type="match status" value="1"/>
</dbReference>
<comment type="similarity">
    <text evidence="2">Belongs to the TamA family.</text>
</comment>
<dbReference type="InterPro" id="IPR035243">
    <property type="entry name" value="TamA_POTRA_Dom_1"/>
</dbReference>
<evidence type="ECO:0000313" key="13">
    <source>
        <dbReference type="EMBL" id="NIR75880.1"/>
    </source>
</evidence>
<dbReference type="AlphaFoldDB" id="A0AAE4ZD44"/>
<evidence type="ECO:0000256" key="8">
    <source>
        <dbReference type="ARBA" id="ARBA00033063"/>
    </source>
</evidence>
<evidence type="ECO:0000256" key="4">
    <source>
        <dbReference type="ARBA" id="ARBA00022692"/>
    </source>
</evidence>
<feature type="domain" description="TamA POTRA" evidence="12">
    <location>
        <begin position="32"/>
        <end position="110"/>
    </location>
</feature>